<dbReference type="GO" id="GO:0030866">
    <property type="term" value="P:cortical actin cytoskeleton organization"/>
    <property type="evidence" value="ECO:0007669"/>
    <property type="project" value="TreeGrafter"/>
</dbReference>
<dbReference type="OrthoDB" id="19944at2759"/>
<evidence type="ECO:0000313" key="2">
    <source>
        <dbReference type="Proteomes" id="UP000281553"/>
    </source>
</evidence>
<accession>A0A3P7MC38</accession>
<gene>
    <name evidence="1" type="ORF">DILT_LOCUS11312</name>
</gene>
<sequence>MVTSTDLLLTGHENGTVNFWRLGPGGCARKVFTLYTGSLFDGEFGPDAGGDARRDGDDESDPWPPFRRAGLFDPFMDDPRAAVKCIQLVENTLVVGGAAGQVTVWQFAEEKPVLKTVDVPIVQELPGFRWKGHAPLKPITFLCVPSIRRIGADTPIDIYKSTVERESSAQWFGINGFPAF</sequence>
<reference evidence="1 2" key="1">
    <citation type="submission" date="2018-11" db="EMBL/GenBank/DDBJ databases">
        <authorList>
            <consortium name="Pathogen Informatics"/>
        </authorList>
    </citation>
    <scope>NUCLEOTIDE SEQUENCE [LARGE SCALE GENOMIC DNA]</scope>
</reference>
<dbReference type="GO" id="GO:0008593">
    <property type="term" value="P:regulation of Notch signaling pathway"/>
    <property type="evidence" value="ECO:0007669"/>
    <property type="project" value="TreeGrafter"/>
</dbReference>
<dbReference type="Gene3D" id="2.130.10.10">
    <property type="entry name" value="YVTN repeat-like/Quinoprotein amine dehydrogenase"/>
    <property type="match status" value="1"/>
</dbReference>
<dbReference type="GO" id="GO:0030864">
    <property type="term" value="C:cortical actin cytoskeleton"/>
    <property type="evidence" value="ECO:0007669"/>
    <property type="project" value="TreeGrafter"/>
</dbReference>
<dbReference type="GO" id="GO:0045159">
    <property type="term" value="F:myosin II binding"/>
    <property type="evidence" value="ECO:0007669"/>
    <property type="project" value="TreeGrafter"/>
</dbReference>
<keyword evidence="2" id="KW-1185">Reference proteome</keyword>
<dbReference type="EMBL" id="UYRU01062658">
    <property type="protein sequence ID" value="VDN15481.1"/>
    <property type="molecule type" value="Genomic_DNA"/>
</dbReference>
<dbReference type="GO" id="GO:0006893">
    <property type="term" value="P:Golgi to plasma membrane transport"/>
    <property type="evidence" value="ECO:0007669"/>
    <property type="project" value="TreeGrafter"/>
</dbReference>
<dbReference type="GO" id="GO:0032878">
    <property type="term" value="P:regulation of establishment or maintenance of cell polarity"/>
    <property type="evidence" value="ECO:0007669"/>
    <property type="project" value="TreeGrafter"/>
</dbReference>
<dbReference type="PRINTS" id="PR00962">
    <property type="entry name" value="LETHAL2GIANT"/>
</dbReference>
<dbReference type="AlphaFoldDB" id="A0A3P7MC38"/>
<dbReference type="GO" id="GO:0051294">
    <property type="term" value="P:establishment of spindle orientation"/>
    <property type="evidence" value="ECO:0007669"/>
    <property type="project" value="TreeGrafter"/>
</dbReference>
<dbReference type="GO" id="GO:0019905">
    <property type="term" value="F:syntaxin binding"/>
    <property type="evidence" value="ECO:0007669"/>
    <property type="project" value="TreeGrafter"/>
</dbReference>
<proteinExistence type="predicted"/>
<dbReference type="GO" id="GO:0005886">
    <property type="term" value="C:plasma membrane"/>
    <property type="evidence" value="ECO:0007669"/>
    <property type="project" value="TreeGrafter"/>
</dbReference>
<name>A0A3P7MC38_DIBLA</name>
<dbReference type="Proteomes" id="UP000281553">
    <property type="component" value="Unassembled WGS sequence"/>
</dbReference>
<dbReference type="GO" id="GO:0005096">
    <property type="term" value="F:GTPase activator activity"/>
    <property type="evidence" value="ECO:0007669"/>
    <property type="project" value="TreeGrafter"/>
</dbReference>
<evidence type="ECO:0000313" key="1">
    <source>
        <dbReference type="EMBL" id="VDN15481.1"/>
    </source>
</evidence>
<dbReference type="InterPro" id="IPR015943">
    <property type="entry name" value="WD40/YVTN_repeat-like_dom_sf"/>
</dbReference>
<organism evidence="1 2">
    <name type="scientific">Dibothriocephalus latus</name>
    <name type="common">Fish tapeworm</name>
    <name type="synonym">Diphyllobothrium latum</name>
    <dbReference type="NCBI Taxonomy" id="60516"/>
    <lineage>
        <taxon>Eukaryota</taxon>
        <taxon>Metazoa</taxon>
        <taxon>Spiralia</taxon>
        <taxon>Lophotrochozoa</taxon>
        <taxon>Platyhelminthes</taxon>
        <taxon>Cestoda</taxon>
        <taxon>Eucestoda</taxon>
        <taxon>Diphyllobothriidea</taxon>
        <taxon>Diphyllobothriidae</taxon>
        <taxon>Dibothriocephalus</taxon>
    </lineage>
</organism>
<dbReference type="InterPro" id="IPR000664">
    <property type="entry name" value="Lethal2_giant"/>
</dbReference>
<dbReference type="InterPro" id="IPR036322">
    <property type="entry name" value="WD40_repeat_dom_sf"/>
</dbReference>
<evidence type="ECO:0008006" key="3">
    <source>
        <dbReference type="Google" id="ProtNLM"/>
    </source>
</evidence>
<dbReference type="PANTHER" id="PTHR10241">
    <property type="entry name" value="LETHAL 2 GIANT LARVAE PROTEIN"/>
    <property type="match status" value="1"/>
</dbReference>
<dbReference type="SUPFAM" id="SSF50978">
    <property type="entry name" value="WD40 repeat-like"/>
    <property type="match status" value="1"/>
</dbReference>
<dbReference type="PANTHER" id="PTHR10241:SF29">
    <property type="entry name" value="LETHAL(2) GIANT LARVAE PROTEIN"/>
    <property type="match status" value="1"/>
</dbReference>
<protein>
    <recommendedName>
        <fullName evidence="3">Lethal giant larvae homologue 2 domain-containing protein</fullName>
    </recommendedName>
</protein>